<feature type="non-terminal residue" evidence="1">
    <location>
        <position position="105"/>
    </location>
</feature>
<organism evidence="1 2">
    <name type="scientific">Papaver atlanticum</name>
    <dbReference type="NCBI Taxonomy" id="357466"/>
    <lineage>
        <taxon>Eukaryota</taxon>
        <taxon>Viridiplantae</taxon>
        <taxon>Streptophyta</taxon>
        <taxon>Embryophyta</taxon>
        <taxon>Tracheophyta</taxon>
        <taxon>Spermatophyta</taxon>
        <taxon>Magnoliopsida</taxon>
        <taxon>Ranunculales</taxon>
        <taxon>Papaveraceae</taxon>
        <taxon>Papaveroideae</taxon>
        <taxon>Papaver</taxon>
    </lineage>
</organism>
<comment type="caution">
    <text evidence="1">The sequence shown here is derived from an EMBL/GenBank/DDBJ whole genome shotgun (WGS) entry which is preliminary data.</text>
</comment>
<name>A0AAD4SGF8_9MAGN</name>
<sequence>IEVPAYFVAEVISGSSGGRSGGDFCVCINGVGGGFWCRGGDSGGFLLVNVVFVVGAVDTKSRHFKTFNFISKKLICYYDTDTQVNIGKVCISGNHSSCWSDIAKI</sequence>
<evidence type="ECO:0000313" key="1">
    <source>
        <dbReference type="EMBL" id="KAI3907335.1"/>
    </source>
</evidence>
<keyword evidence="2" id="KW-1185">Reference proteome</keyword>
<reference evidence="1" key="1">
    <citation type="submission" date="2022-04" db="EMBL/GenBank/DDBJ databases">
        <title>A functionally conserved STORR gene fusion in Papaver species that diverged 16.8 million years ago.</title>
        <authorList>
            <person name="Catania T."/>
        </authorList>
    </citation>
    <scope>NUCLEOTIDE SEQUENCE</scope>
    <source>
        <strain evidence="1">S-188037</strain>
    </source>
</reference>
<accession>A0AAD4SGF8</accession>
<dbReference type="AlphaFoldDB" id="A0AAD4SGF8"/>
<dbReference type="EMBL" id="JAJJMB010010620">
    <property type="protein sequence ID" value="KAI3907335.1"/>
    <property type="molecule type" value="Genomic_DNA"/>
</dbReference>
<gene>
    <name evidence="1" type="ORF">MKW98_010685</name>
</gene>
<protein>
    <submittedName>
        <fullName evidence="1">Uncharacterized protein</fullName>
    </submittedName>
</protein>
<dbReference type="Proteomes" id="UP001202328">
    <property type="component" value="Unassembled WGS sequence"/>
</dbReference>
<proteinExistence type="predicted"/>
<evidence type="ECO:0000313" key="2">
    <source>
        <dbReference type="Proteomes" id="UP001202328"/>
    </source>
</evidence>